<dbReference type="Gene3D" id="1.10.150.130">
    <property type="match status" value="1"/>
</dbReference>
<evidence type="ECO:0000313" key="4">
    <source>
        <dbReference type="Proteomes" id="UP001159042"/>
    </source>
</evidence>
<name>A0AAV8VD27_9CUCU</name>
<dbReference type="SUPFAM" id="SSF47823">
    <property type="entry name" value="lambda integrase-like, N-terminal domain"/>
    <property type="match status" value="1"/>
</dbReference>
<dbReference type="InterPro" id="IPR010998">
    <property type="entry name" value="Integrase_recombinase_N"/>
</dbReference>
<organism evidence="3 4">
    <name type="scientific">Exocentrus adspersus</name>
    <dbReference type="NCBI Taxonomy" id="1586481"/>
    <lineage>
        <taxon>Eukaryota</taxon>
        <taxon>Metazoa</taxon>
        <taxon>Ecdysozoa</taxon>
        <taxon>Arthropoda</taxon>
        <taxon>Hexapoda</taxon>
        <taxon>Insecta</taxon>
        <taxon>Pterygota</taxon>
        <taxon>Neoptera</taxon>
        <taxon>Endopterygota</taxon>
        <taxon>Coleoptera</taxon>
        <taxon>Polyphaga</taxon>
        <taxon>Cucujiformia</taxon>
        <taxon>Chrysomeloidea</taxon>
        <taxon>Cerambycidae</taxon>
        <taxon>Lamiinae</taxon>
        <taxon>Acanthocinini</taxon>
        <taxon>Exocentrus</taxon>
    </lineage>
</organism>
<dbReference type="PANTHER" id="PTHR35617">
    <property type="entry name" value="PHAGE_INTEGRASE DOMAIN-CONTAINING PROTEIN"/>
    <property type="match status" value="1"/>
</dbReference>
<accession>A0AAV8VD27</accession>
<evidence type="ECO:0000256" key="1">
    <source>
        <dbReference type="ARBA" id="ARBA00023125"/>
    </source>
</evidence>
<sequence>MSLNYQPRYHKGRMKEEKQRKEHRGRQSRYQPYPKRQTLKIETEYSLNQNIYQEIINIFGKPEIDLFASKLNNKCDNYISWVRDPGALTADAFTIPWENLKLYAFPPFAIDPTSDVEQHIPSGLEIIRKSFLKKGIPEDSITIMLKSLSESTLRQYSSTLQKWWSYCKRNKIGVYVASVGTIISFLRELFQKGISFATLNSHKSALSLILNTSSSDEALLKRFLKGAFRTKPSFPRYDVTWDPMIVLDYIKQWHPLESLSLEKLVKKLVMLLVLATGHRIQTLSKLKIENIVNMESGVEIPITDLLKTSRYDREQPVIKLKYFDERPDLCVAKTYKQNVVMTSHDNNNNKSRYLVTRHQKTPHFLYNGNIGGPIRAIQSRTKASGH</sequence>
<evidence type="ECO:0008006" key="5">
    <source>
        <dbReference type="Google" id="ProtNLM"/>
    </source>
</evidence>
<protein>
    <recommendedName>
        <fullName evidence="5">Integrase/recombinase protein</fullName>
    </recommendedName>
</protein>
<evidence type="ECO:0000313" key="3">
    <source>
        <dbReference type="EMBL" id="KAJ8911756.1"/>
    </source>
</evidence>
<gene>
    <name evidence="3" type="ORF">NQ315_008808</name>
</gene>
<evidence type="ECO:0000256" key="2">
    <source>
        <dbReference type="SAM" id="MobiDB-lite"/>
    </source>
</evidence>
<dbReference type="PANTHER" id="PTHR35617:SF3">
    <property type="entry name" value="CORE-BINDING (CB) DOMAIN-CONTAINING PROTEIN"/>
    <property type="match status" value="1"/>
</dbReference>
<comment type="caution">
    <text evidence="3">The sequence shown here is derived from an EMBL/GenBank/DDBJ whole genome shotgun (WGS) entry which is preliminary data.</text>
</comment>
<dbReference type="GO" id="GO:0003677">
    <property type="term" value="F:DNA binding"/>
    <property type="evidence" value="ECO:0007669"/>
    <property type="project" value="UniProtKB-KW"/>
</dbReference>
<feature type="region of interest" description="Disordered" evidence="2">
    <location>
        <begin position="1"/>
        <end position="33"/>
    </location>
</feature>
<reference evidence="3 4" key="1">
    <citation type="journal article" date="2023" name="Insect Mol. Biol.">
        <title>Genome sequencing provides insights into the evolution of gene families encoding plant cell wall-degrading enzymes in longhorned beetles.</title>
        <authorList>
            <person name="Shin N.R."/>
            <person name="Okamura Y."/>
            <person name="Kirsch R."/>
            <person name="Pauchet Y."/>
        </authorList>
    </citation>
    <scope>NUCLEOTIDE SEQUENCE [LARGE SCALE GENOMIC DNA]</scope>
    <source>
        <strain evidence="3">EAD_L_NR</strain>
    </source>
</reference>
<keyword evidence="1" id="KW-0238">DNA-binding</keyword>
<keyword evidence="4" id="KW-1185">Reference proteome</keyword>
<dbReference type="EMBL" id="JANEYG010000163">
    <property type="protein sequence ID" value="KAJ8911756.1"/>
    <property type="molecule type" value="Genomic_DNA"/>
</dbReference>
<proteinExistence type="predicted"/>
<dbReference type="Proteomes" id="UP001159042">
    <property type="component" value="Unassembled WGS sequence"/>
</dbReference>
<dbReference type="AlphaFoldDB" id="A0AAV8VD27"/>